<dbReference type="InterPro" id="IPR020846">
    <property type="entry name" value="MFS_dom"/>
</dbReference>
<dbReference type="Gene3D" id="1.20.1250.20">
    <property type="entry name" value="MFS general substrate transporter like domains"/>
    <property type="match status" value="1"/>
</dbReference>
<evidence type="ECO:0000259" key="7">
    <source>
        <dbReference type="PROSITE" id="PS50850"/>
    </source>
</evidence>
<evidence type="ECO:0000256" key="6">
    <source>
        <dbReference type="SAM" id="Phobius"/>
    </source>
</evidence>
<gene>
    <name evidence="8" type="ORF">IPJ27_13920</name>
</gene>
<name>A0A935UHH9_9PROT</name>
<dbReference type="PANTHER" id="PTHR23519:SF1">
    <property type="entry name" value="AUTOPHAGY-RELATED PROTEIN 22"/>
    <property type="match status" value="1"/>
</dbReference>
<sequence>MKRRAIAAWIAYDIAVHGYGLMIPAVGFAIYFTSFVAAGHPSADGLWSLAVAIPLVAAGLLGPWLGAVADAGGHRRAMLAGATMICAAASALLVTLGQGDIVAGMLLFIAAQLACLLATALYNSYLPEISTPQTSARISGMAWGLSYLGGIACFFLCLPFIRAGIVAGNEAYFANAFLVTAGFLLTLGMMSMLGFPAENKVDRKGEKTNPYQRLRNTVGSWRQERQIPKFLLAYYLINDAMVTVLYFTAIFLKATFGLSMQEILILSLSFQLIAIPATIFFGWLGDRWSQFGAVNVTLVIWGVVLALMGLADGEHAPLAIAMTLGLVLGSTQSLLRSMYSRMVPPDRAGEYFGFHALAGRASSALGPLLFGAVSSMAGSQRIAMMSLGVFLLSGAIVLARVQAEIRRMNRSSFHRLS</sequence>
<evidence type="ECO:0000313" key="9">
    <source>
        <dbReference type="Proteomes" id="UP000697998"/>
    </source>
</evidence>
<feature type="transmembrane region" description="Helical" evidence="6">
    <location>
        <begin position="230"/>
        <end position="251"/>
    </location>
</feature>
<feature type="transmembrane region" description="Helical" evidence="6">
    <location>
        <begin position="171"/>
        <end position="195"/>
    </location>
</feature>
<dbReference type="PANTHER" id="PTHR23519">
    <property type="entry name" value="AUTOPHAGY-RELATED PROTEIN 22"/>
    <property type="match status" value="1"/>
</dbReference>
<accession>A0A935UHH9</accession>
<dbReference type="EMBL" id="JADJMH010000013">
    <property type="protein sequence ID" value="MBK7675759.1"/>
    <property type="molecule type" value="Genomic_DNA"/>
</dbReference>
<feature type="transmembrane region" description="Helical" evidence="6">
    <location>
        <begin position="77"/>
        <end position="95"/>
    </location>
</feature>
<feature type="transmembrane region" description="Helical" evidence="6">
    <location>
        <begin position="143"/>
        <end position="165"/>
    </location>
</feature>
<feature type="transmembrane region" description="Helical" evidence="6">
    <location>
        <begin position="317"/>
        <end position="339"/>
    </location>
</feature>
<evidence type="ECO:0000256" key="2">
    <source>
        <dbReference type="ARBA" id="ARBA00022448"/>
    </source>
</evidence>
<comment type="subcellular location">
    <subcellularLocation>
        <location evidence="1">Endomembrane system</location>
        <topology evidence="1">Multi-pass membrane protein</topology>
    </subcellularLocation>
</comment>
<evidence type="ECO:0000256" key="5">
    <source>
        <dbReference type="ARBA" id="ARBA00023136"/>
    </source>
</evidence>
<keyword evidence="4 6" id="KW-1133">Transmembrane helix</keyword>
<feature type="domain" description="Major facilitator superfamily (MFS) profile" evidence="7">
    <location>
        <begin position="227"/>
        <end position="417"/>
    </location>
</feature>
<reference evidence="8 9" key="1">
    <citation type="submission" date="2020-10" db="EMBL/GenBank/DDBJ databases">
        <title>Connecting structure to function with the recovery of over 1000 high-quality activated sludge metagenome-assembled genomes encoding full-length rRNA genes using long-read sequencing.</title>
        <authorList>
            <person name="Singleton C.M."/>
            <person name="Petriglieri F."/>
            <person name="Kristensen J.M."/>
            <person name="Kirkegaard R.H."/>
            <person name="Michaelsen T.Y."/>
            <person name="Andersen M.H."/>
            <person name="Karst S.M."/>
            <person name="Dueholm M.S."/>
            <person name="Nielsen P.H."/>
            <person name="Albertsen M."/>
        </authorList>
    </citation>
    <scope>NUCLEOTIDE SEQUENCE [LARGE SCALE GENOMIC DNA]</scope>
    <source>
        <strain evidence="8">EsbW_18-Q3-R4-48_BATAC.285</strain>
    </source>
</reference>
<evidence type="ECO:0000256" key="3">
    <source>
        <dbReference type="ARBA" id="ARBA00022692"/>
    </source>
</evidence>
<dbReference type="InterPro" id="IPR024671">
    <property type="entry name" value="Atg22-like"/>
</dbReference>
<feature type="transmembrane region" description="Helical" evidence="6">
    <location>
        <begin position="101"/>
        <end position="122"/>
    </location>
</feature>
<dbReference type="Pfam" id="PF11700">
    <property type="entry name" value="ATG22"/>
    <property type="match status" value="1"/>
</dbReference>
<dbReference type="GO" id="GO:0022857">
    <property type="term" value="F:transmembrane transporter activity"/>
    <property type="evidence" value="ECO:0007669"/>
    <property type="project" value="InterPro"/>
</dbReference>
<comment type="caution">
    <text evidence="8">The sequence shown here is derived from an EMBL/GenBank/DDBJ whole genome shotgun (WGS) entry which is preliminary data.</text>
</comment>
<keyword evidence="5 6" id="KW-0472">Membrane</keyword>
<feature type="transmembrane region" description="Helical" evidence="6">
    <location>
        <begin position="263"/>
        <end position="284"/>
    </location>
</feature>
<keyword evidence="3 6" id="KW-0812">Transmembrane</keyword>
<feature type="transmembrane region" description="Helical" evidence="6">
    <location>
        <begin position="12"/>
        <end position="33"/>
    </location>
</feature>
<dbReference type="AlphaFoldDB" id="A0A935UHH9"/>
<feature type="transmembrane region" description="Helical" evidence="6">
    <location>
        <begin position="291"/>
        <end position="311"/>
    </location>
</feature>
<feature type="transmembrane region" description="Helical" evidence="6">
    <location>
        <begin position="351"/>
        <end position="370"/>
    </location>
</feature>
<dbReference type="Proteomes" id="UP000697998">
    <property type="component" value="Unassembled WGS sequence"/>
</dbReference>
<evidence type="ECO:0000256" key="1">
    <source>
        <dbReference type="ARBA" id="ARBA00004127"/>
    </source>
</evidence>
<organism evidence="8 9">
    <name type="scientific">Candidatus Accumulibacter proximus</name>
    <dbReference type="NCBI Taxonomy" id="2954385"/>
    <lineage>
        <taxon>Bacteria</taxon>
        <taxon>Pseudomonadati</taxon>
        <taxon>Pseudomonadota</taxon>
        <taxon>Betaproteobacteria</taxon>
        <taxon>Candidatus Accumulibacter</taxon>
    </lineage>
</organism>
<dbReference type="InterPro" id="IPR050495">
    <property type="entry name" value="ATG22/LtaA_families"/>
</dbReference>
<dbReference type="InterPro" id="IPR036259">
    <property type="entry name" value="MFS_trans_sf"/>
</dbReference>
<proteinExistence type="predicted"/>
<protein>
    <submittedName>
        <fullName evidence="8">MFS transporter</fullName>
    </submittedName>
</protein>
<dbReference type="GO" id="GO:0012505">
    <property type="term" value="C:endomembrane system"/>
    <property type="evidence" value="ECO:0007669"/>
    <property type="project" value="UniProtKB-SubCell"/>
</dbReference>
<evidence type="ECO:0000256" key="4">
    <source>
        <dbReference type="ARBA" id="ARBA00022989"/>
    </source>
</evidence>
<feature type="transmembrane region" description="Helical" evidence="6">
    <location>
        <begin position="382"/>
        <end position="401"/>
    </location>
</feature>
<evidence type="ECO:0000313" key="8">
    <source>
        <dbReference type="EMBL" id="MBK7675759.1"/>
    </source>
</evidence>
<keyword evidence="2" id="KW-0813">Transport</keyword>
<dbReference type="SUPFAM" id="SSF103473">
    <property type="entry name" value="MFS general substrate transporter"/>
    <property type="match status" value="1"/>
</dbReference>
<dbReference type="PROSITE" id="PS50850">
    <property type="entry name" value="MFS"/>
    <property type="match status" value="1"/>
</dbReference>
<feature type="transmembrane region" description="Helical" evidence="6">
    <location>
        <begin position="45"/>
        <end position="65"/>
    </location>
</feature>